<dbReference type="EMBL" id="JAIPUX010000439">
    <property type="protein sequence ID" value="KAH0630580.1"/>
    <property type="molecule type" value="Genomic_DNA"/>
</dbReference>
<evidence type="ECO:0000313" key="2">
    <source>
        <dbReference type="EMBL" id="KAH0630580.1"/>
    </source>
</evidence>
<accession>A0ABQ7TL74</accession>
<dbReference type="Proteomes" id="UP000826234">
    <property type="component" value="Unassembled WGS sequence"/>
</dbReference>
<gene>
    <name evidence="2" type="ORF">JD844_013770</name>
</gene>
<organism evidence="2 3">
    <name type="scientific">Phrynosoma platyrhinos</name>
    <name type="common">Desert horned lizard</name>
    <dbReference type="NCBI Taxonomy" id="52577"/>
    <lineage>
        <taxon>Eukaryota</taxon>
        <taxon>Metazoa</taxon>
        <taxon>Chordata</taxon>
        <taxon>Craniata</taxon>
        <taxon>Vertebrata</taxon>
        <taxon>Euteleostomi</taxon>
        <taxon>Lepidosauria</taxon>
        <taxon>Squamata</taxon>
        <taxon>Bifurcata</taxon>
        <taxon>Unidentata</taxon>
        <taxon>Episquamata</taxon>
        <taxon>Toxicofera</taxon>
        <taxon>Iguania</taxon>
        <taxon>Phrynosomatidae</taxon>
        <taxon>Phrynosomatinae</taxon>
        <taxon>Phrynosoma</taxon>
    </lineage>
</organism>
<reference evidence="2 3" key="1">
    <citation type="journal article" date="2022" name="Gigascience">
        <title>A chromosome-level genome assembly and annotation of the desert horned lizard, Phrynosoma platyrhinos, provides insight into chromosomal rearrangements among reptiles.</title>
        <authorList>
            <person name="Koochekian N."/>
            <person name="Ascanio A."/>
            <person name="Farleigh K."/>
            <person name="Card D.C."/>
            <person name="Schield D.R."/>
            <person name="Castoe T.A."/>
            <person name="Jezkova T."/>
        </authorList>
    </citation>
    <scope>NUCLEOTIDE SEQUENCE [LARGE SCALE GENOMIC DNA]</scope>
    <source>
        <strain evidence="2">NK-2021</strain>
    </source>
</reference>
<evidence type="ECO:0000256" key="1">
    <source>
        <dbReference type="SAM" id="MobiDB-lite"/>
    </source>
</evidence>
<keyword evidence="3" id="KW-1185">Reference proteome</keyword>
<name>A0ABQ7TL74_PHRPL</name>
<sequence>MAAERATAAKVVLPFQNVQEQGLPLQIKMDEGNKQGGRLKGTHIIQAGNLTNILGWMGSEQTKQEPDEELPQCWDHLKLVPVLFEDMDVQSPEAEHALLDRRQQLLREAQAGLEREASSLVDSSAVVSKAQNIFEEPEGTPQLTVGGYPIVVVPVAEEADPLPNPVSPAPQSIPGSPDTVSSTADVHVSPPHSPLPGPTGLSAAERLANLRSRHKKTRNDLALDLAKAADRRMQLATDKILLALEDYAKADQEDREKHRVGTEQIIAIMNRQTELLELLVRQQSPVPVAGSSRHAWSPRVGQASLRPAGSSSFRFGISRRLLMARARNRRRPQNLSS</sequence>
<protein>
    <submittedName>
        <fullName evidence="2">Uncharacterized protein</fullName>
    </submittedName>
</protein>
<evidence type="ECO:0000313" key="3">
    <source>
        <dbReference type="Proteomes" id="UP000826234"/>
    </source>
</evidence>
<feature type="region of interest" description="Disordered" evidence="1">
    <location>
        <begin position="161"/>
        <end position="199"/>
    </location>
</feature>
<comment type="caution">
    <text evidence="2">The sequence shown here is derived from an EMBL/GenBank/DDBJ whole genome shotgun (WGS) entry which is preliminary data.</text>
</comment>
<proteinExistence type="predicted"/>
<feature type="compositionally biased region" description="Polar residues" evidence="1">
    <location>
        <begin position="169"/>
        <end position="184"/>
    </location>
</feature>